<reference evidence="3 4" key="1">
    <citation type="submission" date="2020-04" db="EMBL/GenBank/DDBJ databases">
        <authorList>
            <person name="Yin C."/>
        </authorList>
    </citation>
    <scope>NUCLEOTIDE SEQUENCE [LARGE SCALE GENOMIC DNA]</scope>
    <source>
        <strain evidence="3 4">Ak56</strain>
    </source>
</reference>
<sequence>MELTQQFEQAVAESKTLPEKPSNEILLQLYALYKQGTSGDADAEGPSNPFDFVAKAKHQAWAELHGKTREAAMEEYVALVQRLKGTQRS</sequence>
<dbReference type="Gene3D" id="1.20.80.10">
    <property type="match status" value="1"/>
</dbReference>
<dbReference type="PANTHER" id="PTHR23310">
    <property type="entry name" value="ACYL-COA-BINDING PROTEIN, ACBP"/>
    <property type="match status" value="1"/>
</dbReference>
<evidence type="ECO:0000313" key="4">
    <source>
        <dbReference type="Proteomes" id="UP000552864"/>
    </source>
</evidence>
<accession>A0A847SD84</accession>
<dbReference type="AlphaFoldDB" id="A0A847SD84"/>
<dbReference type="InterPro" id="IPR035984">
    <property type="entry name" value="Acyl-CoA-binding_sf"/>
</dbReference>
<dbReference type="InterPro" id="IPR000582">
    <property type="entry name" value="Acyl-CoA-binding_protein"/>
</dbReference>
<dbReference type="EMBL" id="JABAHZ010000001">
    <property type="protein sequence ID" value="NLR77703.1"/>
    <property type="molecule type" value="Genomic_DNA"/>
</dbReference>
<gene>
    <name evidence="3" type="ORF">HGH91_03635</name>
</gene>
<feature type="domain" description="ACB" evidence="2">
    <location>
        <begin position="3"/>
        <end position="89"/>
    </location>
</feature>
<keyword evidence="4" id="KW-1185">Reference proteome</keyword>
<keyword evidence="1" id="KW-0446">Lipid-binding</keyword>
<protein>
    <submittedName>
        <fullName evidence="3">Acyl-CoA-binding protein</fullName>
    </submittedName>
</protein>
<dbReference type="InterPro" id="IPR014352">
    <property type="entry name" value="FERM/acyl-CoA-bd_prot_sf"/>
</dbReference>
<evidence type="ECO:0000259" key="2">
    <source>
        <dbReference type="PROSITE" id="PS51228"/>
    </source>
</evidence>
<organism evidence="3 4">
    <name type="scientific">Chitinophaga eiseniae</name>
    <dbReference type="NCBI Taxonomy" id="634771"/>
    <lineage>
        <taxon>Bacteria</taxon>
        <taxon>Pseudomonadati</taxon>
        <taxon>Bacteroidota</taxon>
        <taxon>Chitinophagia</taxon>
        <taxon>Chitinophagales</taxon>
        <taxon>Chitinophagaceae</taxon>
        <taxon>Chitinophaga</taxon>
    </lineage>
</organism>
<dbReference type="GO" id="GO:0006631">
    <property type="term" value="P:fatty acid metabolic process"/>
    <property type="evidence" value="ECO:0007669"/>
    <property type="project" value="TreeGrafter"/>
</dbReference>
<dbReference type="InterPro" id="IPR022408">
    <property type="entry name" value="Acyl-CoA-binding_prot_CS"/>
</dbReference>
<name>A0A847SD84_9BACT</name>
<evidence type="ECO:0000313" key="3">
    <source>
        <dbReference type="EMBL" id="NLR77703.1"/>
    </source>
</evidence>
<dbReference type="Pfam" id="PF00887">
    <property type="entry name" value="ACBP"/>
    <property type="match status" value="1"/>
</dbReference>
<dbReference type="RefSeq" id="WP_168737085.1">
    <property type="nucleotide sequence ID" value="NZ_JABAHZ010000001.1"/>
</dbReference>
<dbReference type="GO" id="GO:0000062">
    <property type="term" value="F:fatty-acyl-CoA binding"/>
    <property type="evidence" value="ECO:0007669"/>
    <property type="project" value="InterPro"/>
</dbReference>
<dbReference type="Proteomes" id="UP000552864">
    <property type="component" value="Unassembled WGS sequence"/>
</dbReference>
<evidence type="ECO:0000256" key="1">
    <source>
        <dbReference type="ARBA" id="ARBA00023121"/>
    </source>
</evidence>
<comment type="caution">
    <text evidence="3">The sequence shown here is derived from an EMBL/GenBank/DDBJ whole genome shotgun (WGS) entry which is preliminary data.</text>
</comment>
<dbReference type="PANTHER" id="PTHR23310:SF62">
    <property type="entry name" value="ACYL-COA BINDING PROTEIN 1, ISOFORM A"/>
    <property type="match status" value="1"/>
</dbReference>
<dbReference type="PROSITE" id="PS51228">
    <property type="entry name" value="ACB_2"/>
    <property type="match status" value="1"/>
</dbReference>
<dbReference type="PROSITE" id="PS00880">
    <property type="entry name" value="ACB_1"/>
    <property type="match status" value="1"/>
</dbReference>
<dbReference type="PRINTS" id="PR00689">
    <property type="entry name" value="ACOABINDINGP"/>
</dbReference>
<dbReference type="SUPFAM" id="SSF47027">
    <property type="entry name" value="Acyl-CoA binding protein"/>
    <property type="match status" value="1"/>
</dbReference>
<proteinExistence type="predicted"/>